<evidence type="ECO:0000256" key="1">
    <source>
        <dbReference type="ARBA" id="ARBA00006739"/>
    </source>
</evidence>
<dbReference type="RefSeq" id="WP_219938238.1">
    <property type="nucleotide sequence ID" value="NZ_JAGFNY010000043.1"/>
</dbReference>
<evidence type="ECO:0000313" key="5">
    <source>
        <dbReference type="EMBL" id="MBW7571014.1"/>
    </source>
</evidence>
<comment type="similarity">
    <text evidence="1">Belongs to the glycosyltransferase 2 family.</text>
</comment>
<sequence>MNSTVNQDYNKYIPSYDVLFSIPNKHRDYCLVIPVINEGDRIHTLLEKVSELKLHNVVDIIIVDGGTTDGSLEENYLKSKHVHTLLLKTAKGKLSTQLLCAYNYAEKLDYKGIVTIDGNNKDDPAPIPDFIKKLEEGYDFIQASRFISGGTAVNTPVSRDLAIRFIHAPVLSIASGFHWTDTTQGFRAYSAKFLFDEKVAIFREVFSCYELLAYLSYIGPKLGFKCIEMPSKRIYPKGRVPTKISSLKGNMELLKVLFKAALGKYNLEKE</sequence>
<evidence type="ECO:0000256" key="2">
    <source>
        <dbReference type="ARBA" id="ARBA00022676"/>
    </source>
</evidence>
<dbReference type="InterPro" id="IPR001173">
    <property type="entry name" value="Glyco_trans_2-like"/>
</dbReference>
<feature type="domain" description="Glycosyltransferase 2-like" evidence="4">
    <location>
        <begin position="31"/>
        <end position="189"/>
    </location>
</feature>
<dbReference type="Gene3D" id="3.90.550.10">
    <property type="entry name" value="Spore Coat Polysaccharide Biosynthesis Protein SpsA, Chain A"/>
    <property type="match status" value="1"/>
</dbReference>
<dbReference type="InterPro" id="IPR039528">
    <property type="entry name" value="DPM1-like"/>
</dbReference>
<dbReference type="Pfam" id="PF00535">
    <property type="entry name" value="Glycos_transf_2"/>
    <property type="match status" value="1"/>
</dbReference>
<reference evidence="5 6" key="1">
    <citation type="submission" date="2021-03" db="EMBL/GenBank/DDBJ databases">
        <title>Succinivibrio sp. nov. isolated from feces of cow.</title>
        <authorList>
            <person name="Choi J.-Y."/>
        </authorList>
    </citation>
    <scope>NUCLEOTIDE SEQUENCE [LARGE SCALE GENOMIC DNA]</scope>
    <source>
        <strain evidence="5 6">AGMB01872</strain>
    </source>
</reference>
<organism evidence="5 6">
    <name type="scientific">Succinivibrio faecicola</name>
    <dbReference type="NCBI Taxonomy" id="2820300"/>
    <lineage>
        <taxon>Bacteria</taxon>
        <taxon>Pseudomonadati</taxon>
        <taxon>Pseudomonadota</taxon>
        <taxon>Gammaproteobacteria</taxon>
        <taxon>Aeromonadales</taxon>
        <taxon>Succinivibrionaceae</taxon>
        <taxon>Succinivibrio</taxon>
    </lineage>
</organism>
<evidence type="ECO:0000313" key="6">
    <source>
        <dbReference type="Proteomes" id="UP000731465"/>
    </source>
</evidence>
<dbReference type="Proteomes" id="UP000731465">
    <property type="component" value="Unassembled WGS sequence"/>
</dbReference>
<dbReference type="PANTHER" id="PTHR43398">
    <property type="entry name" value="DOLICHOL-PHOSPHATE MANNOSYLTRANSFERASE SUBUNIT 1"/>
    <property type="match status" value="1"/>
</dbReference>
<evidence type="ECO:0000259" key="4">
    <source>
        <dbReference type="Pfam" id="PF00535"/>
    </source>
</evidence>
<proteinExistence type="inferred from homology"/>
<dbReference type="EMBL" id="JAGFNY010000043">
    <property type="protein sequence ID" value="MBW7571014.1"/>
    <property type="molecule type" value="Genomic_DNA"/>
</dbReference>
<dbReference type="PANTHER" id="PTHR43398:SF1">
    <property type="entry name" value="DOLICHOL-PHOSPHATE MANNOSYLTRANSFERASE SUBUNIT 1"/>
    <property type="match status" value="1"/>
</dbReference>
<dbReference type="InterPro" id="IPR029044">
    <property type="entry name" value="Nucleotide-diphossugar_trans"/>
</dbReference>
<name>A0ABS7DI84_9GAMM</name>
<gene>
    <name evidence="5" type="ORF">J5V48_08920</name>
</gene>
<protein>
    <submittedName>
        <fullName evidence="5">Glycosyltransferase family 2 protein</fullName>
    </submittedName>
</protein>
<keyword evidence="3" id="KW-0808">Transferase</keyword>
<keyword evidence="6" id="KW-1185">Reference proteome</keyword>
<keyword evidence="2" id="KW-0328">Glycosyltransferase</keyword>
<dbReference type="CDD" id="cd04179">
    <property type="entry name" value="DPM_DPG-synthase_like"/>
    <property type="match status" value="1"/>
</dbReference>
<comment type="caution">
    <text evidence="5">The sequence shown here is derived from an EMBL/GenBank/DDBJ whole genome shotgun (WGS) entry which is preliminary data.</text>
</comment>
<dbReference type="SUPFAM" id="SSF53448">
    <property type="entry name" value="Nucleotide-diphospho-sugar transferases"/>
    <property type="match status" value="1"/>
</dbReference>
<accession>A0ABS7DI84</accession>
<evidence type="ECO:0000256" key="3">
    <source>
        <dbReference type="ARBA" id="ARBA00022679"/>
    </source>
</evidence>